<dbReference type="KEGG" id="nft:FBF37_00425"/>
<feature type="transmembrane region" description="Helical" evidence="1">
    <location>
        <begin position="22"/>
        <end position="45"/>
    </location>
</feature>
<gene>
    <name evidence="2" type="ORF">FBF37_00425</name>
</gene>
<evidence type="ECO:0000313" key="2">
    <source>
        <dbReference type="EMBL" id="QCT41950.1"/>
    </source>
</evidence>
<dbReference type="RefSeq" id="WP_138078424.1">
    <property type="nucleotide sequence ID" value="NZ_CP040004.1"/>
</dbReference>
<name>A0A4P9A2F1_9BACT</name>
<protein>
    <submittedName>
        <fullName evidence="2">Uncharacterized protein</fullName>
    </submittedName>
</protein>
<keyword evidence="1" id="KW-1133">Transmembrane helix</keyword>
<sequence>MPSGEQDVAIRKRQQIDSSKKTMFFFVAGAAFLAGVALVVSIFLIQQIIFHSKVIATKNGTVSTLHSNISNAKELKDNIRVLETNDALKSVKSSDESSPLQTILDALPAEPNADALGAALQQKFIGAVPGLTLESLTVDAASANEGESTSESAHKFNLSVSGAPDKLKELMERFEKSIRVIEITAMEIQAGDGKVVLNIQGKVPYNPAQTITLENKVVKP</sequence>
<keyword evidence="1" id="KW-0812">Transmembrane</keyword>
<dbReference type="AlphaFoldDB" id="A0A4P9A2F1"/>
<evidence type="ECO:0000256" key="1">
    <source>
        <dbReference type="SAM" id="Phobius"/>
    </source>
</evidence>
<reference evidence="2 3" key="1">
    <citation type="submission" date="2019-04" db="EMBL/GenBank/DDBJ databases">
        <title>Saccharibacteria TM7 genomes.</title>
        <authorList>
            <person name="Bor B."/>
            <person name="He X."/>
            <person name="Chen T."/>
            <person name="Dewhirst F.E."/>
        </authorList>
    </citation>
    <scope>NUCLEOTIDE SEQUENCE [LARGE SCALE GENOMIC DNA]</scope>
    <source>
        <strain evidence="2 3">BB001</strain>
    </source>
</reference>
<evidence type="ECO:0000313" key="3">
    <source>
        <dbReference type="Proteomes" id="UP000310639"/>
    </source>
</evidence>
<proteinExistence type="predicted"/>
<organism evidence="2 3">
    <name type="scientific">Candidatus Nanosynbacter featherlites</name>
    <dbReference type="NCBI Taxonomy" id="2572088"/>
    <lineage>
        <taxon>Bacteria</taxon>
        <taxon>Candidatus Saccharimonadota</taxon>
        <taxon>Candidatus Saccharimonadia</taxon>
        <taxon>Candidatus Nanosynbacterales</taxon>
        <taxon>Candidatus Nanosynbacteraceae</taxon>
        <taxon>Candidatus Nanosynbacter</taxon>
    </lineage>
</organism>
<dbReference type="OrthoDB" id="9783598at2"/>
<dbReference type="Proteomes" id="UP000310639">
    <property type="component" value="Chromosome"/>
</dbReference>
<dbReference type="EMBL" id="CP040004">
    <property type="protein sequence ID" value="QCT41950.1"/>
    <property type="molecule type" value="Genomic_DNA"/>
</dbReference>
<accession>A0A4P9A2F1</accession>
<keyword evidence="3" id="KW-1185">Reference proteome</keyword>
<keyword evidence="1" id="KW-0472">Membrane</keyword>